<feature type="compositionally biased region" description="Polar residues" evidence="1">
    <location>
        <begin position="323"/>
        <end position="336"/>
    </location>
</feature>
<feature type="domain" description="F-box" evidence="2">
    <location>
        <begin position="90"/>
        <end position="136"/>
    </location>
</feature>
<feature type="region of interest" description="Disordered" evidence="1">
    <location>
        <begin position="245"/>
        <end position="388"/>
    </location>
</feature>
<dbReference type="Pfam" id="PF12937">
    <property type="entry name" value="F-box-like"/>
    <property type="match status" value="1"/>
</dbReference>
<keyword evidence="4" id="KW-1185">Reference proteome</keyword>
<name>A0A9Q0YKQ1_HOLLE</name>
<dbReference type="InterPro" id="IPR001810">
    <property type="entry name" value="F-box_dom"/>
</dbReference>
<protein>
    <submittedName>
        <fullName evidence="3">F-box only protein 16</fullName>
    </submittedName>
</protein>
<evidence type="ECO:0000259" key="2">
    <source>
        <dbReference type="PROSITE" id="PS50181"/>
    </source>
</evidence>
<evidence type="ECO:0000313" key="3">
    <source>
        <dbReference type="EMBL" id="KAJ8020566.1"/>
    </source>
</evidence>
<feature type="region of interest" description="Disordered" evidence="1">
    <location>
        <begin position="172"/>
        <end position="223"/>
    </location>
</feature>
<dbReference type="InterPro" id="IPR052805">
    <property type="entry name" value="GEF_Ubiquitin-Prot_Reg"/>
</dbReference>
<dbReference type="Proteomes" id="UP001152320">
    <property type="component" value="Chromosome 22"/>
</dbReference>
<dbReference type="PANTHER" id="PTHR46857">
    <property type="entry name" value="EPITHELIAL CELL-TRANSFORMING SEQUENCE 2 ONCOGENE-LIKE"/>
    <property type="match status" value="1"/>
</dbReference>
<dbReference type="InterPro" id="IPR036047">
    <property type="entry name" value="F-box-like_dom_sf"/>
</dbReference>
<sequence length="388" mass="44770">MAWSAQQKFIDNKKKNLDSKMRFSAWTPMSDPGANEKVFEERRALLNKWLEKWNDNQKKKILTDIMQRCSVSQLQHAQKIMLMRLPVEKEDFTRSIPRALSLYIFSFLDPRSLCRCSQVCWFWKYLTELDQLWMPKALKLGWYLTFTPSPCETGVWKRLYLENVRSLNYISTKDSSNKKSSTKSPKTEEDKKNVKKPEVHKTPLKAKPPKPLVHKPWRGTDPKVEDIYRNNYLDNSDSLLDARQKRQEKMKSTKMGRSPSYDGNLNQGHERKTSSSSPINVTSYKLKKSKSISNLDNDKEKPPSSGRSTGRSSVRPAWAQKNAGDTTTAETISGQDATIRPKPVRNVSPVRASNAYSRTERDVPSGALFPTHEWRPLEATDYSSDDER</sequence>
<comment type="caution">
    <text evidence="3">The sequence shown here is derived from an EMBL/GenBank/DDBJ whole genome shotgun (WGS) entry which is preliminary data.</text>
</comment>
<dbReference type="Gene3D" id="1.20.1280.50">
    <property type="match status" value="1"/>
</dbReference>
<feature type="compositionally biased region" description="Low complexity" evidence="1">
    <location>
        <begin position="303"/>
        <end position="316"/>
    </location>
</feature>
<dbReference type="PROSITE" id="PS50181">
    <property type="entry name" value="FBOX"/>
    <property type="match status" value="1"/>
</dbReference>
<dbReference type="PANTHER" id="PTHR46857:SF2">
    <property type="entry name" value="F-BOX ONLY PROTEIN 16"/>
    <property type="match status" value="1"/>
</dbReference>
<feature type="compositionally biased region" description="Polar residues" evidence="1">
    <location>
        <begin position="274"/>
        <end position="283"/>
    </location>
</feature>
<dbReference type="OrthoDB" id="10257471at2759"/>
<dbReference type="SUPFAM" id="SSF81383">
    <property type="entry name" value="F-box domain"/>
    <property type="match status" value="1"/>
</dbReference>
<evidence type="ECO:0000256" key="1">
    <source>
        <dbReference type="SAM" id="MobiDB-lite"/>
    </source>
</evidence>
<dbReference type="EMBL" id="JAIZAY010000022">
    <property type="protein sequence ID" value="KAJ8020566.1"/>
    <property type="molecule type" value="Genomic_DNA"/>
</dbReference>
<organism evidence="3 4">
    <name type="scientific">Holothuria leucospilota</name>
    <name type="common">Black long sea cucumber</name>
    <name type="synonym">Mertensiothuria leucospilota</name>
    <dbReference type="NCBI Taxonomy" id="206669"/>
    <lineage>
        <taxon>Eukaryota</taxon>
        <taxon>Metazoa</taxon>
        <taxon>Echinodermata</taxon>
        <taxon>Eleutherozoa</taxon>
        <taxon>Echinozoa</taxon>
        <taxon>Holothuroidea</taxon>
        <taxon>Aspidochirotacea</taxon>
        <taxon>Aspidochirotida</taxon>
        <taxon>Holothuriidae</taxon>
        <taxon>Holothuria</taxon>
    </lineage>
</organism>
<reference evidence="3" key="1">
    <citation type="submission" date="2021-10" db="EMBL/GenBank/DDBJ databases">
        <title>Tropical sea cucumber genome reveals ecological adaptation and Cuvierian tubules defense mechanism.</title>
        <authorList>
            <person name="Chen T."/>
        </authorList>
    </citation>
    <scope>NUCLEOTIDE SEQUENCE</scope>
    <source>
        <strain evidence="3">Nanhai2018</strain>
        <tissue evidence="3">Muscle</tissue>
    </source>
</reference>
<gene>
    <name evidence="3" type="ORF">HOLleu_40191</name>
</gene>
<dbReference type="CDD" id="cd22172">
    <property type="entry name" value="F-box_FBXO16"/>
    <property type="match status" value="1"/>
</dbReference>
<evidence type="ECO:0000313" key="4">
    <source>
        <dbReference type="Proteomes" id="UP001152320"/>
    </source>
</evidence>
<dbReference type="AlphaFoldDB" id="A0A9Q0YKQ1"/>
<feature type="compositionally biased region" description="Low complexity" evidence="1">
    <location>
        <begin position="172"/>
        <end position="184"/>
    </location>
</feature>
<accession>A0A9Q0YKQ1</accession>
<proteinExistence type="predicted"/>
<feature type="compositionally biased region" description="Basic residues" evidence="1">
    <location>
        <begin position="202"/>
        <end position="217"/>
    </location>
</feature>
<feature type="compositionally biased region" description="Basic and acidic residues" evidence="1">
    <location>
        <begin position="185"/>
        <end position="201"/>
    </location>
</feature>